<proteinExistence type="predicted"/>
<dbReference type="RefSeq" id="WP_258418064.1">
    <property type="nucleotide sequence ID" value="NZ_JAPTNG010000016.1"/>
</dbReference>
<dbReference type="EMBL" id="JAPTNG010000016">
    <property type="protein sequence ID" value="MCZ0832742.1"/>
    <property type="molecule type" value="Genomic_DNA"/>
</dbReference>
<comment type="caution">
    <text evidence="3">The sequence shown here is derived from an EMBL/GenBank/DDBJ whole genome shotgun (WGS) entry which is preliminary data.</text>
</comment>
<gene>
    <name evidence="3" type="ORF">O0535_18585</name>
</gene>
<name>A0ABT4I2F6_9BACL</name>
<reference evidence="3" key="1">
    <citation type="submission" date="2022-09" db="EMBL/GenBank/DDBJ databases">
        <title>Genome analysis and characterization of larvicidal activity of Brevibacillus strains.</title>
        <authorList>
            <person name="Patrusheva E.V."/>
            <person name="Izotova A.O."/>
            <person name="Toshchakov S.V."/>
            <person name="Sineoky S.P."/>
        </authorList>
    </citation>
    <scope>NUCLEOTIDE SEQUENCE</scope>
    <source>
        <strain evidence="3">VKPM_B-13244</strain>
    </source>
</reference>
<evidence type="ECO:0000259" key="2">
    <source>
        <dbReference type="Pfam" id="PF13408"/>
    </source>
</evidence>
<feature type="domain" description="Recombinase zinc beta ribbon" evidence="2">
    <location>
        <begin position="3"/>
        <end position="61"/>
    </location>
</feature>
<dbReference type="InterPro" id="IPR025827">
    <property type="entry name" value="Zn_ribbon_recom_dom"/>
</dbReference>
<keyword evidence="1" id="KW-0175">Coiled coil</keyword>
<organism evidence="3 4">
    <name type="scientific">Brevibacillus halotolerans</name>
    <dbReference type="NCBI Taxonomy" id="1507437"/>
    <lineage>
        <taxon>Bacteria</taxon>
        <taxon>Bacillati</taxon>
        <taxon>Bacillota</taxon>
        <taxon>Bacilli</taxon>
        <taxon>Bacillales</taxon>
        <taxon>Paenibacillaceae</taxon>
        <taxon>Brevibacillus</taxon>
    </lineage>
</organism>
<evidence type="ECO:0000256" key="1">
    <source>
        <dbReference type="SAM" id="Coils"/>
    </source>
</evidence>
<evidence type="ECO:0000313" key="3">
    <source>
        <dbReference type="EMBL" id="MCZ0832742.1"/>
    </source>
</evidence>
<evidence type="ECO:0000313" key="4">
    <source>
        <dbReference type="Proteomes" id="UP001067708"/>
    </source>
</evidence>
<feature type="coiled-coil region" evidence="1">
    <location>
        <begin position="74"/>
        <end position="108"/>
    </location>
</feature>
<accession>A0ABT4I2F6</accession>
<sequence length="196" mass="22989">MSFCAKCGGVMVCQKKTFEWRGKRYTSSYYRSSSTQNYGDRKCTQNGINAEKLEKTIYDDLLEEFTKIKEGKYVIDNEIEVRSHKERVEKLNKEREQLKKKQVQVVMNMDLFDDEGSTEILLGLKQNIQTLDEQILITKRQIIESENHDKNVSKVKDVIESMKAIDLEDLGALKVLFHDVIEEVRIFDKRTKYSFV</sequence>
<keyword evidence="4" id="KW-1185">Reference proteome</keyword>
<dbReference type="Pfam" id="PF13408">
    <property type="entry name" value="Zn_ribbon_recom"/>
    <property type="match status" value="1"/>
</dbReference>
<protein>
    <submittedName>
        <fullName evidence="3">Recombinase zinc beta ribbon domain-containing protein</fullName>
    </submittedName>
</protein>
<dbReference type="Proteomes" id="UP001067708">
    <property type="component" value="Unassembled WGS sequence"/>
</dbReference>